<gene>
    <name evidence="3" type="ORF">ICI42_22900</name>
</gene>
<dbReference type="SUPFAM" id="SSF50199">
    <property type="entry name" value="Staphylococcal nuclease"/>
    <property type="match status" value="1"/>
</dbReference>
<feature type="domain" description="TNase-like" evidence="2">
    <location>
        <begin position="32"/>
        <end position="130"/>
    </location>
</feature>
<evidence type="ECO:0000259" key="2">
    <source>
        <dbReference type="PROSITE" id="PS50830"/>
    </source>
</evidence>
<evidence type="ECO:0000313" key="3">
    <source>
        <dbReference type="EMBL" id="MBD0417487.1"/>
    </source>
</evidence>
<evidence type="ECO:0000256" key="1">
    <source>
        <dbReference type="SAM" id="SignalP"/>
    </source>
</evidence>
<protein>
    <submittedName>
        <fullName evidence="3">Thermonuclease family protein</fullName>
    </submittedName>
</protein>
<feature type="chain" id="PRO_5035280290" evidence="1">
    <location>
        <begin position="25"/>
        <end position="141"/>
    </location>
</feature>
<reference evidence="3" key="1">
    <citation type="submission" date="2020-09" db="EMBL/GenBank/DDBJ databases">
        <title>Genome seq and assembly of Tianweitania sp.</title>
        <authorList>
            <person name="Chhetri G."/>
        </authorList>
    </citation>
    <scope>NUCLEOTIDE SEQUENCE</scope>
    <source>
        <strain evidence="3">Rool2</strain>
    </source>
</reference>
<dbReference type="InterPro" id="IPR035437">
    <property type="entry name" value="SNase_OB-fold_sf"/>
</dbReference>
<dbReference type="Gene3D" id="2.40.50.90">
    <property type="match status" value="1"/>
</dbReference>
<feature type="signal peptide" evidence="1">
    <location>
        <begin position="1"/>
        <end position="24"/>
    </location>
</feature>
<dbReference type="AlphaFoldDB" id="A0A8J6PR78"/>
<evidence type="ECO:0000313" key="4">
    <source>
        <dbReference type="Proteomes" id="UP000643405"/>
    </source>
</evidence>
<dbReference type="RefSeq" id="WP_188166927.1">
    <property type="nucleotide sequence ID" value="NZ_JACVVX010000015.1"/>
</dbReference>
<accession>A0A8J6PR78</accession>
<keyword evidence="4" id="KW-1185">Reference proteome</keyword>
<sequence length="141" mass="15461">MRIVKIGLGAFILSCLEIPGFAYAESVQFPICDSGKRVTCVVDGDTIWLRGTKIRLEAIDTPEIGGARCKDELARGVRAQGRLQALLNAGDFVLMRAGNRDQDRYGRKLRTVMISGADVTETLISEGLAKRWTGTKVAWCD</sequence>
<proteinExistence type="predicted"/>
<organism evidence="3 4">
    <name type="scientific">Oryzicola mucosus</name>
    <dbReference type="NCBI Taxonomy" id="2767425"/>
    <lineage>
        <taxon>Bacteria</taxon>
        <taxon>Pseudomonadati</taxon>
        <taxon>Pseudomonadota</taxon>
        <taxon>Alphaproteobacteria</taxon>
        <taxon>Hyphomicrobiales</taxon>
        <taxon>Phyllobacteriaceae</taxon>
        <taxon>Oryzicola</taxon>
    </lineage>
</organism>
<comment type="caution">
    <text evidence="3">The sequence shown here is derived from an EMBL/GenBank/DDBJ whole genome shotgun (WGS) entry which is preliminary data.</text>
</comment>
<name>A0A8J6PR78_9HYPH</name>
<keyword evidence="1" id="KW-0732">Signal</keyword>
<dbReference type="InterPro" id="IPR016071">
    <property type="entry name" value="Staphylococal_nuclease_OB-fold"/>
</dbReference>
<dbReference type="Proteomes" id="UP000643405">
    <property type="component" value="Unassembled WGS sequence"/>
</dbReference>
<dbReference type="Pfam" id="PF00565">
    <property type="entry name" value="SNase"/>
    <property type="match status" value="1"/>
</dbReference>
<dbReference type="EMBL" id="JACVVX010000015">
    <property type="protein sequence ID" value="MBD0417487.1"/>
    <property type="molecule type" value="Genomic_DNA"/>
</dbReference>
<dbReference type="PROSITE" id="PS50830">
    <property type="entry name" value="TNASE_3"/>
    <property type="match status" value="1"/>
</dbReference>